<comment type="similarity">
    <text evidence="5">Belongs to the class I-like SAM-binding methyltransferase superfamily. C5-methyltransferase family.</text>
</comment>
<comment type="caution">
    <text evidence="6">The sequence shown here is derived from an EMBL/GenBank/DDBJ whole genome shotgun (WGS) entry which is preliminary data.</text>
</comment>
<dbReference type="InterPro" id="IPR001525">
    <property type="entry name" value="C5_MeTfrase"/>
</dbReference>
<dbReference type="InterPro" id="IPR029063">
    <property type="entry name" value="SAM-dependent_MTases_sf"/>
</dbReference>
<evidence type="ECO:0000256" key="1">
    <source>
        <dbReference type="ARBA" id="ARBA00011975"/>
    </source>
</evidence>
<dbReference type="PROSITE" id="PS51679">
    <property type="entry name" value="SAM_MT_C5"/>
    <property type="match status" value="1"/>
</dbReference>
<accession>A0AAE1LEJ1</accession>
<evidence type="ECO:0000256" key="5">
    <source>
        <dbReference type="PROSITE-ProRule" id="PRU01016"/>
    </source>
</evidence>
<dbReference type="InterPro" id="IPR050390">
    <property type="entry name" value="C5-Methyltransferase"/>
</dbReference>
<keyword evidence="3 5" id="KW-0808">Transferase</keyword>
<dbReference type="Proteomes" id="UP001219518">
    <property type="component" value="Unassembled WGS sequence"/>
</dbReference>
<dbReference type="PANTHER" id="PTHR23068:SF25">
    <property type="entry name" value="DNA (CYTOSINE-5)-METHYLTRANSFERASE DRM2"/>
    <property type="match status" value="1"/>
</dbReference>
<organism evidence="6 7">
    <name type="scientific">Frankliniella fusca</name>
    <dbReference type="NCBI Taxonomy" id="407009"/>
    <lineage>
        <taxon>Eukaryota</taxon>
        <taxon>Metazoa</taxon>
        <taxon>Ecdysozoa</taxon>
        <taxon>Arthropoda</taxon>
        <taxon>Hexapoda</taxon>
        <taxon>Insecta</taxon>
        <taxon>Pterygota</taxon>
        <taxon>Neoptera</taxon>
        <taxon>Paraneoptera</taxon>
        <taxon>Thysanoptera</taxon>
        <taxon>Terebrantia</taxon>
        <taxon>Thripoidea</taxon>
        <taxon>Thripidae</taxon>
        <taxon>Frankliniella</taxon>
    </lineage>
</organism>
<dbReference type="GO" id="GO:0032259">
    <property type="term" value="P:methylation"/>
    <property type="evidence" value="ECO:0007669"/>
    <property type="project" value="UniProtKB-KW"/>
</dbReference>
<dbReference type="AlphaFoldDB" id="A0AAE1LEJ1"/>
<dbReference type="Gene3D" id="3.40.50.150">
    <property type="entry name" value="Vaccinia Virus protein VP39"/>
    <property type="match status" value="1"/>
</dbReference>
<dbReference type="EMBL" id="JAHWGI010000688">
    <property type="protein sequence ID" value="KAK3917166.1"/>
    <property type="molecule type" value="Genomic_DNA"/>
</dbReference>
<keyword evidence="2 5" id="KW-0489">Methyltransferase</keyword>
<evidence type="ECO:0000256" key="4">
    <source>
        <dbReference type="ARBA" id="ARBA00022691"/>
    </source>
</evidence>
<protein>
    <recommendedName>
        <fullName evidence="1">DNA (cytosine-5-)-methyltransferase</fullName>
        <ecNumber evidence="1">2.1.1.37</ecNumber>
    </recommendedName>
</protein>
<dbReference type="GO" id="GO:0005634">
    <property type="term" value="C:nucleus"/>
    <property type="evidence" value="ECO:0007669"/>
    <property type="project" value="TreeGrafter"/>
</dbReference>
<dbReference type="SUPFAM" id="SSF53335">
    <property type="entry name" value="S-adenosyl-L-methionine-dependent methyltransferases"/>
    <property type="match status" value="1"/>
</dbReference>
<feature type="non-terminal residue" evidence="6">
    <location>
        <position position="1"/>
    </location>
</feature>
<dbReference type="Pfam" id="PF00145">
    <property type="entry name" value="DNA_methylase"/>
    <property type="match status" value="1"/>
</dbReference>
<name>A0AAE1LEJ1_9NEOP</name>
<dbReference type="PROSITE" id="PS00094">
    <property type="entry name" value="C5_MTASE_1"/>
    <property type="match status" value="1"/>
</dbReference>
<evidence type="ECO:0000313" key="7">
    <source>
        <dbReference type="Proteomes" id="UP001219518"/>
    </source>
</evidence>
<dbReference type="PANTHER" id="PTHR23068">
    <property type="entry name" value="DNA CYTOSINE-5- -METHYLTRANSFERASE 3-RELATED"/>
    <property type="match status" value="1"/>
</dbReference>
<evidence type="ECO:0000256" key="3">
    <source>
        <dbReference type="ARBA" id="ARBA00022679"/>
    </source>
</evidence>
<evidence type="ECO:0000256" key="2">
    <source>
        <dbReference type="ARBA" id="ARBA00022603"/>
    </source>
</evidence>
<proteinExistence type="inferred from homology"/>
<sequence>KGIPKEPRGNFLGFVEYSGKEFLGFTEADILNSVIDMNSNDLVGFNDFESKTTFSSVNVIGSCNHEHSLVVSPVTKRTLRVLSLFDGISSGLFVLENMLNIDIEVYFSSEIDKHALRLQSDRWSGKIVQLGDVRNITEELLLALGRIDLLIGGSPCNELSRVNWRRRSMHDPESSGHLIFNYVKIKDSLQRRVVASGLPFFWLFENTSHMEDDVLSDITSVMGSEPTTICASAFVPMNRKRNFWGNIPRMRDLCTYTDQTTGLELQDFLRPNRNANFSSVKTVTTNRSNLKKGVAKPVTMNGTESHLYVNEVESLMGFPIHYTDGCDLSVTQRLQLLGRSWCAPVVAKILEPLSEIYLQKRSLQEASQSDE</sequence>
<reference evidence="6" key="2">
    <citation type="journal article" date="2023" name="BMC Genomics">
        <title>Pest status, molecular evolution, and epigenetic factors derived from the genome assembly of Frankliniella fusca, a thysanopteran phytovirus vector.</title>
        <authorList>
            <person name="Catto M.A."/>
            <person name="Labadie P.E."/>
            <person name="Jacobson A.L."/>
            <person name="Kennedy G.G."/>
            <person name="Srinivasan R."/>
            <person name="Hunt B.G."/>
        </authorList>
    </citation>
    <scope>NUCLEOTIDE SEQUENCE</scope>
    <source>
        <strain evidence="6">PL_HMW_Pooled</strain>
    </source>
</reference>
<dbReference type="EC" id="2.1.1.37" evidence="1"/>
<keyword evidence="4 5" id="KW-0949">S-adenosyl-L-methionine</keyword>
<reference evidence="6" key="1">
    <citation type="submission" date="2021-07" db="EMBL/GenBank/DDBJ databases">
        <authorList>
            <person name="Catto M.A."/>
            <person name="Jacobson A."/>
            <person name="Kennedy G."/>
            <person name="Labadie P."/>
            <person name="Hunt B.G."/>
            <person name="Srinivasan R."/>
        </authorList>
    </citation>
    <scope>NUCLEOTIDE SEQUENCE</scope>
    <source>
        <strain evidence="6">PL_HMW_Pooled</strain>
        <tissue evidence="6">Head</tissue>
    </source>
</reference>
<dbReference type="InterPro" id="IPR018117">
    <property type="entry name" value="C5_DNA_meth_AS"/>
</dbReference>
<dbReference type="GO" id="GO:0003886">
    <property type="term" value="F:DNA (cytosine-5-)-methyltransferase activity"/>
    <property type="evidence" value="ECO:0007669"/>
    <property type="project" value="UniProtKB-EC"/>
</dbReference>
<gene>
    <name evidence="6" type="ORF">KUF71_026084</name>
</gene>
<keyword evidence="7" id="KW-1185">Reference proteome</keyword>
<feature type="active site" evidence="5">
    <location>
        <position position="156"/>
    </location>
</feature>
<evidence type="ECO:0000313" key="6">
    <source>
        <dbReference type="EMBL" id="KAK3917166.1"/>
    </source>
</evidence>